<keyword evidence="3" id="KW-0805">Transcription regulation</keyword>
<feature type="domain" description="Zn(2)-C6 fungal-type" evidence="7">
    <location>
        <begin position="26"/>
        <end position="56"/>
    </location>
</feature>
<reference evidence="8" key="1">
    <citation type="journal article" date="2023" name="Access Microbiol">
        <title>De-novo genome assembly for Akanthomyces muscarius, a biocontrol agent of insect agricultural pests.</title>
        <authorList>
            <person name="Erdos Z."/>
            <person name="Studholme D.J."/>
            <person name="Raymond B."/>
            <person name="Sharma M."/>
        </authorList>
    </citation>
    <scope>NUCLEOTIDE SEQUENCE</scope>
    <source>
        <strain evidence="8">Ve6</strain>
    </source>
</reference>
<feature type="compositionally biased region" description="Basic residues" evidence="6">
    <location>
        <begin position="129"/>
        <end position="139"/>
    </location>
</feature>
<evidence type="ECO:0000256" key="3">
    <source>
        <dbReference type="ARBA" id="ARBA00023015"/>
    </source>
</evidence>
<keyword evidence="9" id="KW-1185">Reference proteome</keyword>
<organism evidence="8 9">
    <name type="scientific">Akanthomyces muscarius</name>
    <name type="common">Entomopathogenic fungus</name>
    <name type="synonym">Lecanicillium muscarium</name>
    <dbReference type="NCBI Taxonomy" id="2231603"/>
    <lineage>
        <taxon>Eukaryota</taxon>
        <taxon>Fungi</taxon>
        <taxon>Dikarya</taxon>
        <taxon>Ascomycota</taxon>
        <taxon>Pezizomycotina</taxon>
        <taxon>Sordariomycetes</taxon>
        <taxon>Hypocreomycetidae</taxon>
        <taxon>Hypocreales</taxon>
        <taxon>Cordycipitaceae</taxon>
        <taxon>Akanthomyces</taxon>
    </lineage>
</organism>
<dbReference type="PROSITE" id="PS50048">
    <property type="entry name" value="ZN2_CY6_FUNGAL_2"/>
    <property type="match status" value="1"/>
</dbReference>
<dbReference type="SUPFAM" id="SSF57701">
    <property type="entry name" value="Zn2/Cys6 DNA-binding domain"/>
    <property type="match status" value="1"/>
</dbReference>
<dbReference type="GO" id="GO:0008270">
    <property type="term" value="F:zinc ion binding"/>
    <property type="evidence" value="ECO:0007669"/>
    <property type="project" value="InterPro"/>
</dbReference>
<dbReference type="AlphaFoldDB" id="A0A9W8UK14"/>
<dbReference type="GeneID" id="80898695"/>
<dbReference type="RefSeq" id="XP_056052516.1">
    <property type="nucleotide sequence ID" value="XM_056200692.1"/>
</dbReference>
<evidence type="ECO:0000256" key="6">
    <source>
        <dbReference type="SAM" id="MobiDB-lite"/>
    </source>
</evidence>
<feature type="region of interest" description="Disordered" evidence="6">
    <location>
        <begin position="62"/>
        <end position="156"/>
    </location>
</feature>
<gene>
    <name evidence="8" type="ORF">LMH87_011536</name>
</gene>
<dbReference type="PRINTS" id="PR00755">
    <property type="entry name" value="AFLATOXINBRP"/>
</dbReference>
<keyword evidence="2" id="KW-0862">Zinc</keyword>
<dbReference type="InterPro" id="IPR001138">
    <property type="entry name" value="Zn2Cys6_DnaBD"/>
</dbReference>
<protein>
    <recommendedName>
        <fullName evidence="7">Zn(2)-C6 fungal-type domain-containing protein</fullName>
    </recommendedName>
</protein>
<name>A0A9W8UK14_AKAMU</name>
<comment type="caution">
    <text evidence="8">The sequence shown here is derived from an EMBL/GenBank/DDBJ whole genome shotgun (WGS) entry which is preliminary data.</text>
</comment>
<dbReference type="PANTHER" id="PTHR47660">
    <property type="entry name" value="TRANSCRIPTION FACTOR WITH C2H2 AND ZN(2)-CYS(6) DNA BINDING DOMAIN (EUROFUNG)-RELATED-RELATED"/>
    <property type="match status" value="1"/>
</dbReference>
<dbReference type="PANTHER" id="PTHR47660:SF3">
    <property type="entry name" value="FINGER DOMAIN PROTEIN, PUTATIVE (AFU_ORTHOLOGUE AFUA_4G03310)-RELATED"/>
    <property type="match status" value="1"/>
</dbReference>
<dbReference type="InterPro" id="IPR036864">
    <property type="entry name" value="Zn2-C6_fun-type_DNA-bd_sf"/>
</dbReference>
<keyword evidence="5" id="KW-0539">Nucleus</keyword>
<dbReference type="Pfam" id="PF00172">
    <property type="entry name" value="Zn_clus"/>
    <property type="match status" value="1"/>
</dbReference>
<dbReference type="Proteomes" id="UP001144673">
    <property type="component" value="Chromosome 4"/>
</dbReference>
<feature type="compositionally biased region" description="Low complexity" evidence="6">
    <location>
        <begin position="140"/>
        <end position="152"/>
    </location>
</feature>
<keyword evidence="1" id="KW-0479">Metal-binding</keyword>
<dbReference type="GO" id="GO:0000981">
    <property type="term" value="F:DNA-binding transcription factor activity, RNA polymerase II-specific"/>
    <property type="evidence" value="ECO:0007669"/>
    <property type="project" value="InterPro"/>
</dbReference>
<keyword evidence="4" id="KW-0804">Transcription</keyword>
<accession>A0A9W8UK14</accession>
<evidence type="ECO:0000256" key="1">
    <source>
        <dbReference type="ARBA" id="ARBA00022723"/>
    </source>
</evidence>
<evidence type="ECO:0000259" key="7">
    <source>
        <dbReference type="PROSITE" id="PS50048"/>
    </source>
</evidence>
<evidence type="ECO:0000313" key="8">
    <source>
        <dbReference type="EMBL" id="KAJ4150802.1"/>
    </source>
</evidence>
<sequence>MDSFGIDPLNMTKIDSASSLSSRQKSCNACVRGKRRCDKRTPRCTRCAAKGLDCVYHKMPPAQSGSGSGGDGNTAHRASSGQSTGGSNTPEMADLPDFDMGFDYESLGTETSPESMCHIPDQAPQQHQQHNHSHHHHHNPSNNNNNNNNSNHLHLGPGLDFDIVDFMNAIPAHTAQTSTLPTPPPTHNPAAALANNSSFFASLFDNTTTDGASKLDIPPVPGAPFISSALVPQPPKTPVRDISLLRPDAACSGASLHALAVHDPRSWMGYTMRSLTAMHRTFAQTRALPFLHPRLWAAQLPKPILAVFSAATAYANRSDDNRAWIMKLLADTAVAVHREGELAATPQDKLARVQALVILDSMRVFDGDVGLRAAAEREAHVLSAWIGELQQAVTVLEAEAMQHAAAQGSGMDGMDLGGGGGGGAPAYPSRERPPKGWDAWILLESARRTLLFSCAFVCMNKLLKSLDVSQSMWQDLRFTASRHLWEAPSSVEFFRSWRDKPQYFIRDFDFKDFWSYARADDMDEFTKIMLMPQIGMDTLEHFMAGEDLSHVTAV</sequence>
<dbReference type="KEGG" id="amus:LMH87_011536"/>
<proteinExistence type="predicted"/>
<evidence type="ECO:0000256" key="4">
    <source>
        <dbReference type="ARBA" id="ARBA00023163"/>
    </source>
</evidence>
<evidence type="ECO:0000256" key="2">
    <source>
        <dbReference type="ARBA" id="ARBA00022833"/>
    </source>
</evidence>
<evidence type="ECO:0000313" key="9">
    <source>
        <dbReference type="Proteomes" id="UP001144673"/>
    </source>
</evidence>
<dbReference type="Gene3D" id="4.10.240.10">
    <property type="entry name" value="Zn(2)-C6 fungal-type DNA-binding domain"/>
    <property type="match status" value="1"/>
</dbReference>
<evidence type="ECO:0000256" key="5">
    <source>
        <dbReference type="ARBA" id="ARBA00023242"/>
    </source>
</evidence>
<feature type="compositionally biased region" description="Polar residues" evidence="6">
    <location>
        <begin position="76"/>
        <end position="90"/>
    </location>
</feature>
<dbReference type="SMART" id="SM00066">
    <property type="entry name" value="GAL4"/>
    <property type="match status" value="1"/>
</dbReference>
<dbReference type="CDD" id="cd00067">
    <property type="entry name" value="GAL4"/>
    <property type="match status" value="1"/>
</dbReference>
<dbReference type="EMBL" id="JAJHUN010000009">
    <property type="protein sequence ID" value="KAJ4150802.1"/>
    <property type="molecule type" value="Genomic_DNA"/>
</dbReference>